<protein>
    <recommendedName>
        <fullName evidence="1">Reverse transcriptase zinc-binding domain-containing protein</fullName>
    </recommendedName>
</protein>
<proteinExistence type="predicted"/>
<evidence type="ECO:0000259" key="1">
    <source>
        <dbReference type="Pfam" id="PF13966"/>
    </source>
</evidence>
<evidence type="ECO:0000313" key="2">
    <source>
        <dbReference type="EMBL" id="SPC95966.1"/>
    </source>
</evidence>
<organism evidence="2">
    <name type="scientific">Fagus sylvatica</name>
    <name type="common">Beechnut</name>
    <dbReference type="NCBI Taxonomy" id="28930"/>
    <lineage>
        <taxon>Eukaryota</taxon>
        <taxon>Viridiplantae</taxon>
        <taxon>Streptophyta</taxon>
        <taxon>Embryophyta</taxon>
        <taxon>Tracheophyta</taxon>
        <taxon>Spermatophyta</taxon>
        <taxon>Magnoliopsida</taxon>
        <taxon>eudicotyledons</taxon>
        <taxon>Gunneridae</taxon>
        <taxon>Pentapetalae</taxon>
        <taxon>rosids</taxon>
        <taxon>fabids</taxon>
        <taxon>Fagales</taxon>
        <taxon>Fagaceae</taxon>
        <taxon>Fagus</taxon>
    </lineage>
</organism>
<accession>A0A2N9FZF5</accession>
<dbReference type="AlphaFoldDB" id="A0A2N9FZF5"/>
<dbReference type="PANTHER" id="PTHR33116:SF78">
    <property type="entry name" value="OS12G0587133 PROTEIN"/>
    <property type="match status" value="1"/>
</dbReference>
<dbReference type="EMBL" id="OIVN01001624">
    <property type="protein sequence ID" value="SPC95966.1"/>
    <property type="molecule type" value="Genomic_DNA"/>
</dbReference>
<name>A0A2N9FZF5_FAGSY</name>
<sequence length="325" mass="37447">MGLSALVDLLYCHIGSLPLQYLGMPLRASYKALAIWTSIVEKIKRRLAGWQKIYLSKGGRLTLLKSTLSSLPTYYLSLFPIPVSIAKRIECLQRNFLWGGMGEEHKQMALADLVWRNRTFWRRVVVAKYGEGRGGWTSNFLRGTHGCSLWRHIRMGWEVFSSHISFEVGLGTRISLWHDKWCSDHPLKEIFSALYGCSLNQEDTVASVLVCQGGDQLREWNVTFGKDFNDWELDQVVAFFSILHSHTPRRCIWRVKAPPRVAFFMWTATWGRILTCDNLKKERHGAGWLFVGINWVLPSHVSEVLGGWWNWFGRRCSGVWNLIPS</sequence>
<dbReference type="PANTHER" id="PTHR33116">
    <property type="entry name" value="REVERSE TRANSCRIPTASE ZINC-BINDING DOMAIN-CONTAINING PROTEIN-RELATED-RELATED"/>
    <property type="match status" value="1"/>
</dbReference>
<gene>
    <name evidence="2" type="ORF">FSB_LOCUS23848</name>
</gene>
<reference evidence="2" key="1">
    <citation type="submission" date="2018-02" db="EMBL/GenBank/DDBJ databases">
        <authorList>
            <person name="Cohen D.B."/>
            <person name="Kent A.D."/>
        </authorList>
    </citation>
    <scope>NUCLEOTIDE SEQUENCE</scope>
</reference>
<dbReference type="Pfam" id="PF13966">
    <property type="entry name" value="zf-RVT"/>
    <property type="match status" value="1"/>
</dbReference>
<feature type="domain" description="Reverse transcriptase zinc-binding" evidence="1">
    <location>
        <begin position="247"/>
        <end position="282"/>
    </location>
</feature>
<dbReference type="InterPro" id="IPR026960">
    <property type="entry name" value="RVT-Znf"/>
</dbReference>